<reference evidence="3 4" key="1">
    <citation type="submission" date="2019-12" db="EMBL/GenBank/DDBJ databases">
        <title>Mucilaginibacter sp. HMF7410 genome sequencing and assembly.</title>
        <authorList>
            <person name="Kang H."/>
            <person name="Cha I."/>
            <person name="Kim H."/>
            <person name="Joh K."/>
        </authorList>
    </citation>
    <scope>NUCLEOTIDE SEQUENCE [LARGE SCALE GENOMIC DNA]</scope>
    <source>
        <strain evidence="3 4">HMF7410</strain>
    </source>
</reference>
<dbReference type="Proteomes" id="UP000462014">
    <property type="component" value="Unassembled WGS sequence"/>
</dbReference>
<dbReference type="PANTHER" id="PTHR42687:SF1">
    <property type="entry name" value="L-THREONINE 3-DEHYDROGENASE, MITOCHONDRIAL"/>
    <property type="match status" value="1"/>
</dbReference>
<dbReference type="EMBL" id="WPIK01000018">
    <property type="protein sequence ID" value="MVN23088.1"/>
    <property type="molecule type" value="Genomic_DNA"/>
</dbReference>
<organism evidence="3 4">
    <name type="scientific">Mucilaginibacter arboris</name>
    <dbReference type="NCBI Taxonomy" id="2682090"/>
    <lineage>
        <taxon>Bacteria</taxon>
        <taxon>Pseudomonadati</taxon>
        <taxon>Bacteroidota</taxon>
        <taxon>Sphingobacteriia</taxon>
        <taxon>Sphingobacteriales</taxon>
        <taxon>Sphingobacteriaceae</taxon>
        <taxon>Mucilaginibacter</taxon>
    </lineage>
</organism>
<feature type="domain" description="NAD-dependent epimerase/dehydratase" evidence="2">
    <location>
        <begin position="6"/>
        <end position="231"/>
    </location>
</feature>
<keyword evidence="4" id="KW-1185">Reference proteome</keyword>
<comment type="caution">
    <text evidence="3">The sequence shown here is derived from an EMBL/GenBank/DDBJ whole genome shotgun (WGS) entry which is preliminary data.</text>
</comment>
<dbReference type="InterPro" id="IPR051225">
    <property type="entry name" value="NAD(P)_epim/dehydratase"/>
</dbReference>
<accession>A0A7K1T0M5</accession>
<dbReference type="RefSeq" id="WP_157568980.1">
    <property type="nucleotide sequence ID" value="NZ_WPIK01000018.1"/>
</dbReference>
<dbReference type="SUPFAM" id="SSF51735">
    <property type="entry name" value="NAD(P)-binding Rossmann-fold domains"/>
    <property type="match status" value="1"/>
</dbReference>
<evidence type="ECO:0000313" key="3">
    <source>
        <dbReference type="EMBL" id="MVN23088.1"/>
    </source>
</evidence>
<dbReference type="AlphaFoldDB" id="A0A7K1T0M5"/>
<comment type="similarity">
    <text evidence="1">Belongs to the NAD(P)-dependent epimerase/dehydratase family.</text>
</comment>
<dbReference type="Gene3D" id="3.40.50.720">
    <property type="entry name" value="NAD(P)-binding Rossmann-like Domain"/>
    <property type="match status" value="1"/>
</dbReference>
<gene>
    <name evidence="3" type="ORF">GO621_16300</name>
</gene>
<dbReference type="InterPro" id="IPR036291">
    <property type="entry name" value="NAD(P)-bd_dom_sf"/>
</dbReference>
<proteinExistence type="inferred from homology"/>
<dbReference type="PANTHER" id="PTHR42687">
    <property type="entry name" value="L-THREONINE 3-DEHYDROGENASE"/>
    <property type="match status" value="1"/>
</dbReference>
<evidence type="ECO:0000313" key="4">
    <source>
        <dbReference type="Proteomes" id="UP000462014"/>
    </source>
</evidence>
<evidence type="ECO:0000259" key="2">
    <source>
        <dbReference type="Pfam" id="PF01370"/>
    </source>
</evidence>
<dbReference type="GO" id="GO:0008743">
    <property type="term" value="F:L-threonine 3-dehydrogenase activity"/>
    <property type="evidence" value="ECO:0007669"/>
    <property type="project" value="TreeGrafter"/>
</dbReference>
<protein>
    <submittedName>
        <fullName evidence="3">NAD-dependent epimerase/dehydratase family protein</fullName>
    </submittedName>
</protein>
<name>A0A7K1T0M5_9SPHI</name>
<evidence type="ECO:0000256" key="1">
    <source>
        <dbReference type="ARBA" id="ARBA00007637"/>
    </source>
</evidence>
<sequence>MNKDKILIIGANGQIGTALLPKLQKIYGEGQVIASDLQPAIHPTAVFEILDAKQSDTLQKVIKKHGITQIYHLAAVLSAKGESNPLSSWNINMQTLLNVLEAAKELHLKKVFVPSSIAVFGKSAPRRFTPQNTYLDPATVYGMSKVAAENWCQYYHSRYQVDVRSLRYPGVISYQSIPGGGTTDYAVEMYHKAVAGQNYDCYLQEDARLPMMYIEDALRATTELMEAPAGQLSVRTSYNLTGISFTPAELFKNIQEQVPAFDCTFTPDFRQSIAESWPESIDDTLARKDWNWKPDFDLAQITTEMIAHLTRQYISHANH</sequence>
<dbReference type="InterPro" id="IPR001509">
    <property type="entry name" value="Epimerase_deHydtase"/>
</dbReference>
<dbReference type="Pfam" id="PF01370">
    <property type="entry name" value="Epimerase"/>
    <property type="match status" value="1"/>
</dbReference>
<dbReference type="GO" id="GO:0006567">
    <property type="term" value="P:L-threonine catabolic process"/>
    <property type="evidence" value="ECO:0007669"/>
    <property type="project" value="TreeGrafter"/>
</dbReference>